<accession>A0ABN3FXJ4</accession>
<feature type="compositionally biased region" description="Polar residues" evidence="1">
    <location>
        <begin position="1"/>
        <end position="22"/>
    </location>
</feature>
<comment type="caution">
    <text evidence="2">The sequence shown here is derived from an EMBL/GenBank/DDBJ whole genome shotgun (WGS) entry which is preliminary data.</text>
</comment>
<organism evidence="2 3">
    <name type="scientific">Dactylosporangium salmoneum</name>
    <dbReference type="NCBI Taxonomy" id="53361"/>
    <lineage>
        <taxon>Bacteria</taxon>
        <taxon>Bacillati</taxon>
        <taxon>Actinomycetota</taxon>
        <taxon>Actinomycetes</taxon>
        <taxon>Micromonosporales</taxon>
        <taxon>Micromonosporaceae</taxon>
        <taxon>Dactylosporangium</taxon>
    </lineage>
</organism>
<evidence type="ECO:0000313" key="3">
    <source>
        <dbReference type="Proteomes" id="UP001501444"/>
    </source>
</evidence>
<dbReference type="Proteomes" id="UP001501444">
    <property type="component" value="Unassembled WGS sequence"/>
</dbReference>
<gene>
    <name evidence="2" type="ORF">GCM10010170_021170</name>
</gene>
<feature type="region of interest" description="Disordered" evidence="1">
    <location>
        <begin position="1"/>
        <end position="26"/>
    </location>
</feature>
<dbReference type="EMBL" id="BAAARV010000019">
    <property type="protein sequence ID" value="GAA2339217.1"/>
    <property type="molecule type" value="Genomic_DNA"/>
</dbReference>
<protein>
    <submittedName>
        <fullName evidence="2">Uncharacterized protein</fullName>
    </submittedName>
</protein>
<evidence type="ECO:0000313" key="2">
    <source>
        <dbReference type="EMBL" id="GAA2339217.1"/>
    </source>
</evidence>
<sequence length="134" mass="14219">MALSNTTGIGTGQMLSGTSPESPENVVWPAEIPTSEVAGRRRNGRWARQLEPGRRLAQAHPEVTMELLNEVAGYCVSGGKVGALLVGGYGCTTMYAAVAAIRSKSAARRHAAERVLAMLTRRRSCRGACCSTTQ</sequence>
<evidence type="ECO:0000256" key="1">
    <source>
        <dbReference type="SAM" id="MobiDB-lite"/>
    </source>
</evidence>
<keyword evidence="3" id="KW-1185">Reference proteome</keyword>
<proteinExistence type="predicted"/>
<name>A0ABN3FXJ4_9ACTN</name>
<reference evidence="2 3" key="1">
    <citation type="journal article" date="2019" name="Int. J. Syst. Evol. Microbiol.">
        <title>The Global Catalogue of Microorganisms (GCM) 10K type strain sequencing project: providing services to taxonomists for standard genome sequencing and annotation.</title>
        <authorList>
            <consortium name="The Broad Institute Genomics Platform"/>
            <consortium name="The Broad Institute Genome Sequencing Center for Infectious Disease"/>
            <person name="Wu L."/>
            <person name="Ma J."/>
        </authorList>
    </citation>
    <scope>NUCLEOTIDE SEQUENCE [LARGE SCALE GENOMIC DNA]</scope>
    <source>
        <strain evidence="2 3">JCM 3272</strain>
    </source>
</reference>